<evidence type="ECO:0000313" key="1">
    <source>
        <dbReference type="EnsemblPlants" id="OMERI07G09730.1"/>
    </source>
</evidence>
<dbReference type="HOGENOM" id="CLU_2350300_0_0_1"/>
<reference evidence="1" key="2">
    <citation type="submission" date="2018-05" db="EMBL/GenBank/DDBJ databases">
        <title>OmerRS3 (Oryza meridionalis Reference Sequence Version 3).</title>
        <authorList>
            <person name="Zhang J."/>
            <person name="Kudrna D."/>
            <person name="Lee S."/>
            <person name="Talag J."/>
            <person name="Welchert J."/>
            <person name="Wing R.A."/>
        </authorList>
    </citation>
    <scope>NUCLEOTIDE SEQUENCE [LARGE SCALE GENOMIC DNA]</scope>
    <source>
        <strain evidence="1">cv. OR44</strain>
    </source>
</reference>
<reference evidence="1" key="1">
    <citation type="submission" date="2015-04" db="UniProtKB">
        <authorList>
            <consortium name="EnsemblPlants"/>
        </authorList>
    </citation>
    <scope>IDENTIFICATION</scope>
</reference>
<protein>
    <submittedName>
        <fullName evidence="1">Uncharacterized protein</fullName>
    </submittedName>
</protein>
<keyword evidence="2" id="KW-1185">Reference proteome</keyword>
<organism evidence="1">
    <name type="scientific">Oryza meridionalis</name>
    <dbReference type="NCBI Taxonomy" id="40149"/>
    <lineage>
        <taxon>Eukaryota</taxon>
        <taxon>Viridiplantae</taxon>
        <taxon>Streptophyta</taxon>
        <taxon>Embryophyta</taxon>
        <taxon>Tracheophyta</taxon>
        <taxon>Spermatophyta</taxon>
        <taxon>Magnoliopsida</taxon>
        <taxon>Liliopsida</taxon>
        <taxon>Poales</taxon>
        <taxon>Poaceae</taxon>
        <taxon>BOP clade</taxon>
        <taxon>Oryzoideae</taxon>
        <taxon>Oryzeae</taxon>
        <taxon>Oryzinae</taxon>
        <taxon>Oryza</taxon>
    </lineage>
</organism>
<accession>A0A0E0EAJ7</accession>
<dbReference type="Proteomes" id="UP000008021">
    <property type="component" value="Chromosome 7"/>
</dbReference>
<evidence type="ECO:0000313" key="2">
    <source>
        <dbReference type="Proteomes" id="UP000008021"/>
    </source>
</evidence>
<dbReference type="AlphaFoldDB" id="A0A0E0EAJ7"/>
<dbReference type="EnsemblPlants" id="OMERI07G09730.1">
    <property type="protein sequence ID" value="OMERI07G09730.1"/>
    <property type="gene ID" value="OMERI07G09730"/>
</dbReference>
<proteinExistence type="predicted"/>
<dbReference type="Gramene" id="OMERI07G09730.1">
    <property type="protein sequence ID" value="OMERI07G09730.1"/>
    <property type="gene ID" value="OMERI07G09730"/>
</dbReference>
<name>A0A0E0EAJ7_9ORYZ</name>
<sequence length="97" mass="10936">MVPSYTRRWWRRGIRRAEAALSYAGSASPPLPFLPSPDPAEGWGVGGGPRRQQRWRAAAFSTRRQWRRGIWRAAAVPARIRRPAALSPPMALMRAES</sequence>